<protein>
    <submittedName>
        <fullName evidence="1">Uncharacterized protein</fullName>
    </submittedName>
</protein>
<sequence>MTKNFHVFPYAAPYYAKTPEQQTMKKKYPSEEFVSLVYDTKEEREAMVKKLNASVFTISHNICYAPRKLYEYLQDHKYPSRTLDTRGIHIVYDLQEPELEQLKRVLGFELQGSDIGHYEFMQWGHVLMTGSPMPDDCN</sequence>
<dbReference type="EMBL" id="MK500354">
    <property type="protein sequence ID" value="QBK87504.1"/>
    <property type="molecule type" value="Genomic_DNA"/>
</dbReference>
<proteinExistence type="predicted"/>
<evidence type="ECO:0000313" key="1">
    <source>
        <dbReference type="EMBL" id="QBK87504.1"/>
    </source>
</evidence>
<organism evidence="1">
    <name type="scientific">Marseillevirus LCMAC201</name>
    <dbReference type="NCBI Taxonomy" id="2506605"/>
    <lineage>
        <taxon>Viruses</taxon>
        <taxon>Varidnaviria</taxon>
        <taxon>Bamfordvirae</taxon>
        <taxon>Nucleocytoviricota</taxon>
        <taxon>Megaviricetes</taxon>
        <taxon>Pimascovirales</taxon>
        <taxon>Pimascovirales incertae sedis</taxon>
        <taxon>Marseilleviridae</taxon>
    </lineage>
</organism>
<gene>
    <name evidence="1" type="ORF">LCMAC201_04140</name>
</gene>
<reference evidence="1" key="1">
    <citation type="journal article" date="2019" name="MBio">
        <title>Virus Genomes from Deep Sea Sediments Expand the Ocean Megavirome and Support Independent Origins of Viral Gigantism.</title>
        <authorList>
            <person name="Backstrom D."/>
            <person name="Yutin N."/>
            <person name="Jorgensen S.L."/>
            <person name="Dharamshi J."/>
            <person name="Homa F."/>
            <person name="Zaremba-Niedwiedzka K."/>
            <person name="Spang A."/>
            <person name="Wolf Y.I."/>
            <person name="Koonin E.V."/>
            <person name="Ettema T.J."/>
        </authorList>
    </citation>
    <scope>NUCLEOTIDE SEQUENCE</scope>
</reference>
<name>A0A481YY80_9VIRU</name>
<accession>A0A481YY80</accession>